<evidence type="ECO:0000313" key="1">
    <source>
        <dbReference type="EMBL" id="KTB47626.1"/>
    </source>
</evidence>
<dbReference type="RefSeq" id="WP_058438330.1">
    <property type="nucleotide sequence ID" value="NZ_KQ758903.1"/>
</dbReference>
<comment type="caution">
    <text evidence="1">The sequence shown here is derived from an EMBL/GenBank/DDBJ whole genome shotgun (WGS) entry which is preliminary data.</text>
</comment>
<keyword evidence="2" id="KW-1185">Reference proteome</keyword>
<dbReference type="STRING" id="1217799.DEALK_04710"/>
<gene>
    <name evidence="1" type="ORF">DEALK_04710</name>
</gene>
<proteinExistence type="predicted"/>
<reference evidence="1 2" key="1">
    <citation type="submission" date="2015-06" db="EMBL/GenBank/DDBJ databases">
        <title>Genome sequence of the organohalide-respiring Dehalogenimonas alkenigignens type strain (IP3-3T).</title>
        <authorList>
            <person name="Key T.A."/>
            <person name="Richmond D.P."/>
            <person name="Bowman K.S."/>
            <person name="Cho Y.-J."/>
            <person name="Chun J."/>
            <person name="da Costa M.S."/>
            <person name="Rainey F.A."/>
            <person name="Moe W.M."/>
        </authorList>
    </citation>
    <scope>NUCLEOTIDE SEQUENCE [LARGE SCALE GENOMIC DNA]</scope>
    <source>
        <strain evidence="1 2">IP3-3</strain>
    </source>
</reference>
<dbReference type="AlphaFoldDB" id="A0A0W0GGE8"/>
<name>A0A0W0GGE8_9CHLR</name>
<dbReference type="EMBL" id="LFDV01000002">
    <property type="protein sequence ID" value="KTB47626.1"/>
    <property type="molecule type" value="Genomic_DNA"/>
</dbReference>
<organism evidence="1 2">
    <name type="scientific">Dehalogenimonas alkenigignens</name>
    <dbReference type="NCBI Taxonomy" id="1217799"/>
    <lineage>
        <taxon>Bacteria</taxon>
        <taxon>Bacillati</taxon>
        <taxon>Chloroflexota</taxon>
        <taxon>Dehalococcoidia</taxon>
        <taxon>Dehalococcoidales</taxon>
        <taxon>Dehalococcoidaceae</taxon>
        <taxon>Dehalogenimonas</taxon>
    </lineage>
</organism>
<sequence length="262" mass="28076">MNTSAAAGSGHVAIEPPPDLNPELIARAAAVLDRAPCDARLLLAGRVPKLIAHFDNFTRAEAVAGHLRAAGLTALAFDDLSLKCQQPVFMAREIDFTAGELVFTGDAGLRRVMEKEKVFLIIEGVGRRAERVETAVQKTRFSPGATILAGGIPIWRTRTETSSSESVTAEPFIRLYEASPRAPPVAVSRDALKSFAFLGGGIAGSSTVNLRKTAELLRSECPQAGYDSRLSKPAAAVSYTGRPKEDLELNCRLIFLFRAAQA</sequence>
<dbReference type="Proteomes" id="UP000053947">
    <property type="component" value="Unassembled WGS sequence"/>
</dbReference>
<evidence type="ECO:0000313" key="2">
    <source>
        <dbReference type="Proteomes" id="UP000053947"/>
    </source>
</evidence>
<protein>
    <submittedName>
        <fullName evidence="1">Uncharacterized protein</fullName>
    </submittedName>
</protein>
<accession>A0A0W0GGE8</accession>